<name>A0A644VR94_9ZZZZ</name>
<proteinExistence type="predicted"/>
<dbReference type="EMBL" id="VSSQ01000407">
    <property type="protein sequence ID" value="MPL93876.1"/>
    <property type="molecule type" value="Genomic_DNA"/>
</dbReference>
<gene>
    <name evidence="2" type="ORF">SDC9_40024</name>
</gene>
<dbReference type="AlphaFoldDB" id="A0A644VR94"/>
<evidence type="ECO:0000256" key="1">
    <source>
        <dbReference type="SAM" id="MobiDB-lite"/>
    </source>
</evidence>
<reference evidence="2" key="1">
    <citation type="submission" date="2019-08" db="EMBL/GenBank/DDBJ databases">
        <authorList>
            <person name="Kucharzyk K."/>
            <person name="Murdoch R.W."/>
            <person name="Higgins S."/>
            <person name="Loffler F."/>
        </authorList>
    </citation>
    <scope>NUCLEOTIDE SEQUENCE</scope>
</reference>
<evidence type="ECO:0000313" key="2">
    <source>
        <dbReference type="EMBL" id="MPL93876.1"/>
    </source>
</evidence>
<feature type="compositionally biased region" description="Basic and acidic residues" evidence="1">
    <location>
        <begin position="40"/>
        <end position="63"/>
    </location>
</feature>
<sequence>MEKMESTWVSPVLSVLSAQGGRVTGKAAKDRPKQNKKRFREYLHPDSREGSDSETEDRLDTLA</sequence>
<accession>A0A644VR94</accession>
<organism evidence="2">
    <name type="scientific">bioreactor metagenome</name>
    <dbReference type="NCBI Taxonomy" id="1076179"/>
    <lineage>
        <taxon>unclassified sequences</taxon>
        <taxon>metagenomes</taxon>
        <taxon>ecological metagenomes</taxon>
    </lineage>
</organism>
<comment type="caution">
    <text evidence="2">The sequence shown here is derived from an EMBL/GenBank/DDBJ whole genome shotgun (WGS) entry which is preliminary data.</text>
</comment>
<feature type="region of interest" description="Disordered" evidence="1">
    <location>
        <begin position="18"/>
        <end position="63"/>
    </location>
</feature>
<protein>
    <submittedName>
        <fullName evidence="2">Uncharacterized protein</fullName>
    </submittedName>
</protein>